<name>A0A2T4PRN5_9STAP</name>
<feature type="transmembrane region" description="Helical" evidence="8">
    <location>
        <begin position="158"/>
        <end position="181"/>
    </location>
</feature>
<dbReference type="Gene3D" id="1.20.1540.10">
    <property type="entry name" value="Rhomboid-like"/>
    <property type="match status" value="1"/>
</dbReference>
<dbReference type="Proteomes" id="UP000627155">
    <property type="component" value="Chromosome"/>
</dbReference>
<feature type="domain" description="Peptidase S54 rhomboid" evidence="9">
    <location>
        <begin position="199"/>
        <end position="334"/>
    </location>
</feature>
<comment type="similarity">
    <text evidence="2">Belongs to the peptidase S54 family.</text>
</comment>
<dbReference type="GO" id="GO:0016020">
    <property type="term" value="C:membrane"/>
    <property type="evidence" value="ECO:0007669"/>
    <property type="project" value="UniProtKB-SubCell"/>
</dbReference>
<dbReference type="InterPro" id="IPR035952">
    <property type="entry name" value="Rhomboid-like_sf"/>
</dbReference>
<feature type="transmembrane region" description="Helical" evidence="8">
    <location>
        <begin position="264"/>
        <end position="283"/>
    </location>
</feature>
<dbReference type="RefSeq" id="WP_103323128.1">
    <property type="nucleotide sequence ID" value="NZ_CANQVP010000071.1"/>
</dbReference>
<evidence type="ECO:0000256" key="3">
    <source>
        <dbReference type="ARBA" id="ARBA00022692"/>
    </source>
</evidence>
<keyword evidence="6 8" id="KW-0472">Membrane</keyword>
<evidence type="ECO:0000313" key="13">
    <source>
        <dbReference type="Proteomes" id="UP000627155"/>
    </source>
</evidence>
<dbReference type="EMBL" id="CP069486">
    <property type="protein sequence ID" value="QRO84672.1"/>
    <property type="molecule type" value="Genomic_DNA"/>
</dbReference>
<dbReference type="AlphaFoldDB" id="A0A2T4PRN5"/>
<dbReference type="SUPFAM" id="SSF144091">
    <property type="entry name" value="Rhomboid-like"/>
    <property type="match status" value="1"/>
</dbReference>
<proteinExistence type="inferred from homology"/>
<accession>A0A2T4PRN5</accession>
<dbReference type="GO" id="GO:0004252">
    <property type="term" value="F:serine-type endopeptidase activity"/>
    <property type="evidence" value="ECO:0007669"/>
    <property type="project" value="InterPro"/>
</dbReference>
<dbReference type="PROSITE" id="PS50005">
    <property type="entry name" value="TPR"/>
    <property type="match status" value="1"/>
</dbReference>
<dbReference type="PANTHER" id="PTHR43731:SF14">
    <property type="entry name" value="PRESENILIN-ASSOCIATED RHOMBOID-LIKE PROTEIN, MITOCHONDRIAL"/>
    <property type="match status" value="1"/>
</dbReference>
<dbReference type="InterPro" id="IPR011990">
    <property type="entry name" value="TPR-like_helical_dom_sf"/>
</dbReference>
<keyword evidence="7" id="KW-0802">TPR repeat</keyword>
<evidence type="ECO:0000256" key="4">
    <source>
        <dbReference type="ARBA" id="ARBA00022801"/>
    </source>
</evidence>
<keyword evidence="3 8" id="KW-0812">Transmembrane</keyword>
<evidence type="ECO:0000256" key="1">
    <source>
        <dbReference type="ARBA" id="ARBA00004141"/>
    </source>
</evidence>
<dbReference type="PANTHER" id="PTHR43731">
    <property type="entry name" value="RHOMBOID PROTEASE"/>
    <property type="match status" value="1"/>
</dbReference>
<reference evidence="11 13" key="3">
    <citation type="submission" date="2021-02" db="EMBL/GenBank/DDBJ databases">
        <title>FDA dAtabase for Regulatory Grade micrObial Sequences (FDA-ARGOS): Supporting development and validation of Infectious Disease Dx tests.</title>
        <authorList>
            <person name="Sproer C."/>
            <person name="Gronow S."/>
            <person name="Severitt S."/>
            <person name="Schroder I."/>
            <person name="Tallon L."/>
            <person name="Sadzewicz L."/>
            <person name="Zhao X."/>
            <person name="Boylan J."/>
            <person name="Ott S."/>
            <person name="Bowen H."/>
            <person name="Vavikolanu K."/>
            <person name="Mehta A."/>
            <person name="Aluvathingal J."/>
            <person name="Nadendla S."/>
            <person name="Lowell S."/>
            <person name="Myers T."/>
            <person name="Yan Y."/>
            <person name="Sichtig H."/>
        </authorList>
    </citation>
    <scope>NUCLEOTIDE SEQUENCE [LARGE SCALE GENOMIC DNA]</scope>
    <source>
        <strain evidence="11 13">FDAARGOS_1207</strain>
    </source>
</reference>
<evidence type="ECO:0000313" key="10">
    <source>
        <dbReference type="EMBL" id="PTI28723.1"/>
    </source>
</evidence>
<keyword evidence="10" id="KW-0645">Protease</keyword>
<dbReference type="SUPFAM" id="SSF48452">
    <property type="entry name" value="TPR-like"/>
    <property type="match status" value="1"/>
</dbReference>
<evidence type="ECO:0000256" key="8">
    <source>
        <dbReference type="SAM" id="Phobius"/>
    </source>
</evidence>
<organism evidence="10 12">
    <name type="scientific">Mammaliicoccus vitulinus</name>
    <dbReference type="NCBI Taxonomy" id="71237"/>
    <lineage>
        <taxon>Bacteria</taxon>
        <taxon>Bacillati</taxon>
        <taxon>Bacillota</taxon>
        <taxon>Bacilli</taxon>
        <taxon>Bacillales</taxon>
        <taxon>Staphylococcaceae</taxon>
        <taxon>Mammaliicoccus</taxon>
    </lineage>
</organism>
<comment type="subcellular location">
    <subcellularLocation>
        <location evidence="1">Membrane</location>
        <topology evidence="1">Multi-pass membrane protein</topology>
    </subcellularLocation>
</comment>
<feature type="transmembrane region" description="Helical" evidence="8">
    <location>
        <begin position="292"/>
        <end position="310"/>
    </location>
</feature>
<dbReference type="InterPro" id="IPR019734">
    <property type="entry name" value="TPR_rpt"/>
</dbReference>
<evidence type="ECO:0000256" key="7">
    <source>
        <dbReference type="PROSITE-ProRule" id="PRU00339"/>
    </source>
</evidence>
<evidence type="ECO:0000313" key="12">
    <source>
        <dbReference type="Proteomes" id="UP000241209"/>
    </source>
</evidence>
<evidence type="ECO:0000256" key="5">
    <source>
        <dbReference type="ARBA" id="ARBA00022989"/>
    </source>
</evidence>
<feature type="transmembrane region" description="Helical" evidence="8">
    <location>
        <begin position="201"/>
        <end position="228"/>
    </location>
</feature>
<evidence type="ECO:0000259" key="9">
    <source>
        <dbReference type="Pfam" id="PF01694"/>
    </source>
</evidence>
<reference evidence="10" key="2">
    <citation type="submission" date="2018-03" db="EMBL/GenBank/DDBJ databases">
        <authorList>
            <person name="Keele B.F."/>
        </authorList>
    </citation>
    <scope>NUCLEOTIDE SEQUENCE</scope>
    <source>
        <strain evidence="10">SNUC 2204</strain>
    </source>
</reference>
<evidence type="ECO:0000256" key="6">
    <source>
        <dbReference type="ARBA" id="ARBA00023136"/>
    </source>
</evidence>
<dbReference type="GO" id="GO:0006508">
    <property type="term" value="P:proteolysis"/>
    <property type="evidence" value="ECO:0007669"/>
    <property type="project" value="UniProtKB-KW"/>
</dbReference>
<dbReference type="STRING" id="1167632.GCA_000286335_01195"/>
<dbReference type="Pfam" id="PF01694">
    <property type="entry name" value="Rhomboid"/>
    <property type="match status" value="1"/>
</dbReference>
<gene>
    <name evidence="10" type="ORF">BU072_10835</name>
    <name evidence="11" type="ORF">I6J37_10865</name>
</gene>
<dbReference type="Proteomes" id="UP000241209">
    <property type="component" value="Unassembled WGS sequence"/>
</dbReference>
<keyword evidence="4" id="KW-0378">Hydrolase</keyword>
<sequence length="482" mass="55714">MDKIKQMWKSIYYLVYTEGFNILSIDEEDSEVWLTHESKKVVKRFIHKAPTHQEVDFDFEKTTDHLSSLIDSIGFSFEQLDTYYLTDKDIDFTEFNHYKRPKIRYYALSSVEDFEKVSSHIITKQQIKRSKTTAVTTYKNKLLNASFIDSFMLKFSPVTYFLVAINVIVWLSLVLIFNQVAQINLVDYGGLVHFNVVHGEWYRLLTSMFLHADFTHLIMNVFSLIIFGKLIEGALGSIKMFIIYLVSGLFAGLVSLSIDTVSISIGASGAIFGLIGAFIVYLFTRKNINKQFVLQTFIGIAIISLLALFISNVNHFAHLGGFIGGAILMYIIYKWMEHDKFKMHYIIAFIVLIIILVFIIFSRQQHYIYDELTKEAMNNGDFNSAETMIKQIKEKNFESDETYILSGLIVANNTSLDEAILEWERGLKIFPQSPKLNYQLALGYRAKDDYDKANKFINQSIKQDKNNEHYKALKKEITAFRS</sequence>
<keyword evidence="5 8" id="KW-1133">Transmembrane helix</keyword>
<feature type="transmembrane region" description="Helical" evidence="8">
    <location>
        <begin position="345"/>
        <end position="362"/>
    </location>
</feature>
<dbReference type="EMBL" id="PZFK01000024">
    <property type="protein sequence ID" value="PTI28723.1"/>
    <property type="molecule type" value="Genomic_DNA"/>
</dbReference>
<reference evidence="10 12" key="1">
    <citation type="journal article" date="2016" name="Front. Microbiol.">
        <title>Comprehensive Phylogenetic Analysis of Bovine Non-aureus Staphylococci Species Based on Whole-Genome Sequencing.</title>
        <authorList>
            <person name="Naushad S."/>
            <person name="Barkema H.W."/>
            <person name="Luby C."/>
            <person name="Condas L.A."/>
            <person name="Nobrega D.B."/>
            <person name="Carson D.A."/>
            <person name="De Buck J."/>
        </authorList>
    </citation>
    <scope>NUCLEOTIDE SEQUENCE [LARGE SCALE GENOMIC DNA]</scope>
    <source>
        <strain evidence="10 12">SNUC 2204</strain>
    </source>
</reference>
<dbReference type="InterPro" id="IPR050925">
    <property type="entry name" value="Rhomboid_protease_S54"/>
</dbReference>
<feature type="repeat" description="TPR" evidence="7">
    <location>
        <begin position="434"/>
        <end position="467"/>
    </location>
</feature>
<feature type="transmembrane region" description="Helical" evidence="8">
    <location>
        <begin position="316"/>
        <end position="333"/>
    </location>
</feature>
<keyword evidence="13" id="KW-1185">Reference proteome</keyword>
<dbReference type="Gene3D" id="1.25.40.10">
    <property type="entry name" value="Tetratricopeptide repeat domain"/>
    <property type="match status" value="1"/>
</dbReference>
<evidence type="ECO:0000313" key="11">
    <source>
        <dbReference type="EMBL" id="QRO84672.1"/>
    </source>
</evidence>
<evidence type="ECO:0000256" key="2">
    <source>
        <dbReference type="ARBA" id="ARBA00009045"/>
    </source>
</evidence>
<protein>
    <submittedName>
        <fullName evidence="10">Rhomboid family intramembrane serine protease</fullName>
    </submittedName>
</protein>
<dbReference type="InterPro" id="IPR022764">
    <property type="entry name" value="Peptidase_S54_rhomboid_dom"/>
</dbReference>
<feature type="transmembrane region" description="Helical" evidence="8">
    <location>
        <begin position="240"/>
        <end position="258"/>
    </location>
</feature>